<evidence type="ECO:0000259" key="4">
    <source>
        <dbReference type="Pfam" id="PF03816"/>
    </source>
</evidence>
<keyword evidence="3" id="KW-0812">Transmembrane</keyword>
<feature type="domain" description="Cell envelope-related transcriptional attenuator" evidence="4">
    <location>
        <begin position="247"/>
        <end position="398"/>
    </location>
</feature>
<dbReference type="AlphaFoldDB" id="A0A1Y4LQH8"/>
<keyword evidence="3" id="KW-1133">Transmembrane helix</keyword>
<comment type="caution">
    <text evidence="5">The sequence shown here is derived from an EMBL/GenBank/DDBJ whole genome shotgun (WGS) entry which is preliminary data.</text>
</comment>
<dbReference type="PROSITE" id="PS51257">
    <property type="entry name" value="PROKAR_LIPOPROTEIN"/>
    <property type="match status" value="1"/>
</dbReference>
<sequence>MKNDLIKKVLSIVFSIALVGCTMFLMYQLIQLNVLPSKFLFIVVAILFLIDTIIILLLNFYSHKVISKTILLVITLVLSIGSGYGGYYLLQTNNMFSNITDVSGKAKNTVSVIVKQSSDMQDLRDIEEKKVGTLRLIGLVGTETCLKDIEDKNITIERSNYDSLSNLMAAFYSNEVEAIILNESYRSNVTDIEEYQSFDDNTRVIYQTSFETEDTNSANAVSDITQHPFNVLITGSDSRVGIDENARSDVNMVVTVNPSTNMILLTSIPRDYYVSTVCDAADGCQNGAMDKITHTGMTGINTTKRTVENLLGIEINYTVKVGFETVTELVDALGGVDVYVEPGYAVSTRNFSVVEGENHLNGIQALAYARERYSYTEGDRQRTKNQQQVVMGIIDKMTSSSVLANYSDLMNALGNTFQTTMSTAEIQALIQYQMDQMPSWKVEQYMVDGTGDSLMCAELGQTAYVMVPDQVTVELAKRKIAAVMDGESSETITSLDTSSSTQTEEQE</sequence>
<dbReference type="Gene3D" id="3.40.630.190">
    <property type="entry name" value="LCP protein"/>
    <property type="match status" value="1"/>
</dbReference>
<feature type="transmembrane region" description="Helical" evidence="3">
    <location>
        <begin position="39"/>
        <end position="58"/>
    </location>
</feature>
<dbReference type="Pfam" id="PF03816">
    <property type="entry name" value="LytR_cpsA_psr"/>
    <property type="match status" value="1"/>
</dbReference>
<reference evidence="6" key="1">
    <citation type="submission" date="2017-04" db="EMBL/GenBank/DDBJ databases">
        <title>Function of individual gut microbiota members based on whole genome sequencing of pure cultures obtained from chicken caecum.</title>
        <authorList>
            <person name="Medvecky M."/>
            <person name="Cejkova D."/>
            <person name="Polansky O."/>
            <person name="Karasova D."/>
            <person name="Kubasova T."/>
            <person name="Cizek A."/>
            <person name="Rychlik I."/>
        </authorList>
    </citation>
    <scope>NUCLEOTIDE SEQUENCE [LARGE SCALE GENOMIC DNA]</scope>
    <source>
        <strain evidence="6">An178</strain>
    </source>
</reference>
<dbReference type="PANTHER" id="PTHR33392:SF6">
    <property type="entry name" value="POLYISOPRENYL-TEICHOIC ACID--PEPTIDOGLYCAN TEICHOIC ACID TRANSFERASE TAGU"/>
    <property type="match status" value="1"/>
</dbReference>
<name>A0A1Y4LQH8_9FIRM</name>
<evidence type="ECO:0000313" key="5">
    <source>
        <dbReference type="EMBL" id="OUP58944.1"/>
    </source>
</evidence>
<keyword evidence="6" id="KW-1185">Reference proteome</keyword>
<dbReference type="InterPro" id="IPR004474">
    <property type="entry name" value="LytR_CpsA_psr"/>
</dbReference>
<evidence type="ECO:0000313" key="6">
    <source>
        <dbReference type="Proteomes" id="UP000195447"/>
    </source>
</evidence>
<dbReference type="RefSeq" id="WP_087158875.1">
    <property type="nucleotide sequence ID" value="NZ_NFKM01000015.1"/>
</dbReference>
<dbReference type="Gene3D" id="3.40.190.10">
    <property type="entry name" value="Periplasmic binding protein-like II"/>
    <property type="match status" value="1"/>
</dbReference>
<dbReference type="InterPro" id="IPR050922">
    <property type="entry name" value="LytR/CpsA/Psr_CW_biosynth"/>
</dbReference>
<keyword evidence="3" id="KW-0472">Membrane</keyword>
<dbReference type="EMBL" id="NFKM01000015">
    <property type="protein sequence ID" value="OUP58944.1"/>
    <property type="molecule type" value="Genomic_DNA"/>
</dbReference>
<feature type="region of interest" description="Disordered" evidence="2">
    <location>
        <begin position="487"/>
        <end position="507"/>
    </location>
</feature>
<gene>
    <name evidence="5" type="ORF">B5F14_07600</name>
</gene>
<evidence type="ECO:0000256" key="3">
    <source>
        <dbReference type="SAM" id="Phobius"/>
    </source>
</evidence>
<feature type="transmembrane region" description="Helical" evidence="3">
    <location>
        <begin position="70"/>
        <end position="90"/>
    </location>
</feature>
<dbReference type="NCBIfam" id="TIGR00350">
    <property type="entry name" value="lytR_cpsA_psr"/>
    <property type="match status" value="1"/>
</dbReference>
<protein>
    <recommendedName>
        <fullName evidence="4">Cell envelope-related transcriptional attenuator domain-containing protein</fullName>
    </recommendedName>
</protein>
<evidence type="ECO:0000256" key="2">
    <source>
        <dbReference type="SAM" id="MobiDB-lite"/>
    </source>
</evidence>
<proteinExistence type="inferred from homology"/>
<dbReference type="Proteomes" id="UP000195447">
    <property type="component" value="Unassembled WGS sequence"/>
</dbReference>
<feature type="compositionally biased region" description="Polar residues" evidence="2">
    <location>
        <begin position="489"/>
        <end position="507"/>
    </location>
</feature>
<dbReference type="PANTHER" id="PTHR33392">
    <property type="entry name" value="POLYISOPRENYL-TEICHOIC ACID--PEPTIDOGLYCAN TEICHOIC ACID TRANSFERASE TAGU"/>
    <property type="match status" value="1"/>
</dbReference>
<accession>A0A1Y4LQH8</accession>
<comment type="similarity">
    <text evidence="1">Belongs to the LytR/CpsA/Psr (LCP) family.</text>
</comment>
<organism evidence="5 6">
    <name type="scientific">Faecalitalea cylindroides</name>
    <dbReference type="NCBI Taxonomy" id="39483"/>
    <lineage>
        <taxon>Bacteria</taxon>
        <taxon>Bacillati</taxon>
        <taxon>Bacillota</taxon>
        <taxon>Erysipelotrichia</taxon>
        <taxon>Erysipelotrichales</taxon>
        <taxon>Erysipelotrichaceae</taxon>
        <taxon>Faecalitalea</taxon>
    </lineage>
</organism>
<feature type="transmembrane region" description="Helical" evidence="3">
    <location>
        <begin position="9"/>
        <end position="27"/>
    </location>
</feature>
<evidence type="ECO:0000256" key="1">
    <source>
        <dbReference type="ARBA" id="ARBA00006068"/>
    </source>
</evidence>